<comment type="similarity">
    <text evidence="7">Belongs to the chloroperoxidase family.</text>
</comment>
<evidence type="ECO:0000313" key="11">
    <source>
        <dbReference type="Proteomes" id="UP001498398"/>
    </source>
</evidence>
<feature type="chain" id="PRO_5045439310" description="Heme haloperoxidase family profile domain-containing protein" evidence="8">
    <location>
        <begin position="19"/>
        <end position="289"/>
    </location>
</feature>
<keyword evidence="3" id="KW-0349">Heme</keyword>
<dbReference type="PROSITE" id="PS51405">
    <property type="entry name" value="HEME_HALOPEROXIDASE"/>
    <property type="match status" value="1"/>
</dbReference>
<reference evidence="10 11" key="1">
    <citation type="submission" date="2024-01" db="EMBL/GenBank/DDBJ databases">
        <title>A draft genome for the cacao thread blight pathogen Marasmiellus scandens.</title>
        <authorList>
            <person name="Baruah I.K."/>
            <person name="Leung J."/>
            <person name="Bukari Y."/>
            <person name="Amoako-Attah I."/>
            <person name="Meinhardt L.W."/>
            <person name="Bailey B.A."/>
            <person name="Cohen S.P."/>
        </authorList>
    </citation>
    <scope>NUCLEOTIDE SEQUENCE [LARGE SCALE GENOMIC DNA]</scope>
    <source>
        <strain evidence="10 11">GH-19</strain>
    </source>
</reference>
<proteinExistence type="inferred from homology"/>
<keyword evidence="11" id="KW-1185">Reference proteome</keyword>
<dbReference type="EMBL" id="JBANRG010000087">
    <property type="protein sequence ID" value="KAK7437251.1"/>
    <property type="molecule type" value="Genomic_DNA"/>
</dbReference>
<feature type="domain" description="Heme haloperoxidase family profile" evidence="9">
    <location>
        <begin position="49"/>
        <end position="260"/>
    </location>
</feature>
<dbReference type="Proteomes" id="UP001498398">
    <property type="component" value="Unassembled WGS sequence"/>
</dbReference>
<keyword evidence="8" id="KW-0732">Signal</keyword>
<dbReference type="SUPFAM" id="SSF47571">
    <property type="entry name" value="Cloroperoxidase"/>
    <property type="match status" value="1"/>
</dbReference>
<evidence type="ECO:0000256" key="3">
    <source>
        <dbReference type="ARBA" id="ARBA00022617"/>
    </source>
</evidence>
<dbReference type="Gene3D" id="1.10.489.10">
    <property type="entry name" value="Chloroperoxidase-like"/>
    <property type="match status" value="1"/>
</dbReference>
<keyword evidence="5" id="KW-0560">Oxidoreductase</keyword>
<dbReference type="PANTHER" id="PTHR33577">
    <property type="entry name" value="STERIGMATOCYSTIN BIOSYNTHESIS PEROXIDASE STCC-RELATED"/>
    <property type="match status" value="1"/>
</dbReference>
<comment type="cofactor">
    <cofactor evidence="1">
        <name>heme b</name>
        <dbReference type="ChEBI" id="CHEBI:60344"/>
    </cofactor>
</comment>
<keyword evidence="6" id="KW-0408">Iron</keyword>
<comment type="caution">
    <text evidence="10">The sequence shown here is derived from an EMBL/GenBank/DDBJ whole genome shotgun (WGS) entry which is preliminary data.</text>
</comment>
<evidence type="ECO:0000256" key="5">
    <source>
        <dbReference type="ARBA" id="ARBA00023002"/>
    </source>
</evidence>
<name>A0ABR1IRU6_9AGAR</name>
<evidence type="ECO:0000256" key="2">
    <source>
        <dbReference type="ARBA" id="ARBA00022559"/>
    </source>
</evidence>
<gene>
    <name evidence="10" type="ORF">VKT23_018692</name>
</gene>
<dbReference type="InterPro" id="IPR036851">
    <property type="entry name" value="Chloroperoxidase-like_sf"/>
</dbReference>
<dbReference type="InterPro" id="IPR000028">
    <property type="entry name" value="Chloroperoxidase"/>
</dbReference>
<evidence type="ECO:0000256" key="4">
    <source>
        <dbReference type="ARBA" id="ARBA00022723"/>
    </source>
</evidence>
<sequence>MKAAAFFILPVLFSIVFAFDLPSGWFTHIQAPIQGLLSVLEDNTGFLFSWHKFIPPKKGDLRSPCPGLNALANHGFLPRDGKGMTIPVVLDACLSAFNILPEPQIIMVAKMALFTTDAKDSFTLEDLRLHGTIEHDASISRSDDALGDNLAFNETLFNQFLAQSNPGKDFYDPVSAGQVQHDRLSDSIVRNENVTNTIKEFMQRNLESSLYLGVMGDPLTGIAPKRFVDILFREERIPYNEGWKRSNVAITSAMFNNIAAQIGANSDWMPSGGCPWLRLQPEGPEKLPA</sequence>
<feature type="signal peptide" evidence="8">
    <location>
        <begin position="1"/>
        <end position="18"/>
    </location>
</feature>
<accession>A0ABR1IRU6</accession>
<evidence type="ECO:0000313" key="10">
    <source>
        <dbReference type="EMBL" id="KAK7437251.1"/>
    </source>
</evidence>
<evidence type="ECO:0000256" key="1">
    <source>
        <dbReference type="ARBA" id="ARBA00001970"/>
    </source>
</evidence>
<protein>
    <recommendedName>
        <fullName evidence="9">Heme haloperoxidase family profile domain-containing protein</fullName>
    </recommendedName>
</protein>
<evidence type="ECO:0000259" key="9">
    <source>
        <dbReference type="PROSITE" id="PS51405"/>
    </source>
</evidence>
<evidence type="ECO:0000256" key="8">
    <source>
        <dbReference type="SAM" id="SignalP"/>
    </source>
</evidence>
<dbReference type="Pfam" id="PF01328">
    <property type="entry name" value="Peroxidase_2"/>
    <property type="match status" value="1"/>
</dbReference>
<keyword evidence="2" id="KW-0575">Peroxidase</keyword>
<dbReference type="PANTHER" id="PTHR33577:SF9">
    <property type="entry name" value="PEROXIDASE STCC"/>
    <property type="match status" value="1"/>
</dbReference>
<evidence type="ECO:0000256" key="6">
    <source>
        <dbReference type="ARBA" id="ARBA00023004"/>
    </source>
</evidence>
<organism evidence="10 11">
    <name type="scientific">Marasmiellus scandens</name>
    <dbReference type="NCBI Taxonomy" id="2682957"/>
    <lineage>
        <taxon>Eukaryota</taxon>
        <taxon>Fungi</taxon>
        <taxon>Dikarya</taxon>
        <taxon>Basidiomycota</taxon>
        <taxon>Agaricomycotina</taxon>
        <taxon>Agaricomycetes</taxon>
        <taxon>Agaricomycetidae</taxon>
        <taxon>Agaricales</taxon>
        <taxon>Marasmiineae</taxon>
        <taxon>Omphalotaceae</taxon>
        <taxon>Marasmiellus</taxon>
    </lineage>
</organism>
<evidence type="ECO:0000256" key="7">
    <source>
        <dbReference type="ARBA" id="ARBA00025795"/>
    </source>
</evidence>
<keyword evidence="4" id="KW-0479">Metal-binding</keyword>